<evidence type="ECO:0000313" key="1">
    <source>
        <dbReference type="EMBL" id="KAG7579849.1"/>
    </source>
</evidence>
<evidence type="ECO:0000313" key="2">
    <source>
        <dbReference type="Proteomes" id="UP000694240"/>
    </source>
</evidence>
<reference evidence="1 2" key="1">
    <citation type="submission" date="2020-12" db="EMBL/GenBank/DDBJ databases">
        <title>Concerted genomic and epigenomic changes stabilize Arabidopsis allopolyploids.</title>
        <authorList>
            <person name="Chen Z."/>
        </authorList>
    </citation>
    <scope>NUCLEOTIDE SEQUENCE [LARGE SCALE GENOMIC DNA]</scope>
    <source>
        <strain evidence="1">Allo738</strain>
        <tissue evidence="1">Leaf</tissue>
    </source>
</reference>
<dbReference type="GO" id="GO:0005737">
    <property type="term" value="C:cytoplasm"/>
    <property type="evidence" value="ECO:0007669"/>
    <property type="project" value="TreeGrafter"/>
</dbReference>
<name>A0A8T2B2A4_9BRAS</name>
<organism evidence="1 2">
    <name type="scientific">Arabidopsis thaliana x Arabidopsis arenosa</name>
    <dbReference type="NCBI Taxonomy" id="1240361"/>
    <lineage>
        <taxon>Eukaryota</taxon>
        <taxon>Viridiplantae</taxon>
        <taxon>Streptophyta</taxon>
        <taxon>Embryophyta</taxon>
        <taxon>Tracheophyta</taxon>
        <taxon>Spermatophyta</taxon>
        <taxon>Magnoliopsida</taxon>
        <taxon>eudicotyledons</taxon>
        <taxon>Gunneridae</taxon>
        <taxon>Pentapetalae</taxon>
        <taxon>rosids</taxon>
        <taxon>malvids</taxon>
        <taxon>Brassicales</taxon>
        <taxon>Brassicaceae</taxon>
        <taxon>Camelineae</taxon>
        <taxon>Arabidopsis</taxon>
    </lineage>
</organism>
<dbReference type="AlphaFoldDB" id="A0A8T2B2A4"/>
<dbReference type="PANTHER" id="PTHR11735">
    <property type="entry name" value="TRNA N6-ADENOSINE THREONYLCARBAMOYLTRANSFERASE"/>
    <property type="match status" value="1"/>
</dbReference>
<dbReference type="PANTHER" id="PTHR11735:SF14">
    <property type="entry name" value="TRNA N6-ADENOSINE THREONYLCARBAMOYLTRANSFERASE"/>
    <property type="match status" value="1"/>
</dbReference>
<proteinExistence type="predicted"/>
<dbReference type="GO" id="GO:0000408">
    <property type="term" value="C:EKC/KEOPS complex"/>
    <property type="evidence" value="ECO:0007669"/>
    <property type="project" value="TreeGrafter"/>
</dbReference>
<dbReference type="InterPro" id="IPR000905">
    <property type="entry name" value="Gcp-like_dom"/>
</dbReference>
<accession>A0A8T2B2A4</accession>
<dbReference type="EMBL" id="JAEFBK010000008">
    <property type="protein sequence ID" value="KAG7579849.1"/>
    <property type="molecule type" value="Genomic_DNA"/>
</dbReference>
<evidence type="ECO:0008006" key="3">
    <source>
        <dbReference type="Google" id="ProtNLM"/>
    </source>
</evidence>
<comment type="caution">
    <text evidence="1">The sequence shown here is derived from an EMBL/GenBank/DDBJ whole genome shotgun (WGS) entry which is preliminary data.</text>
</comment>
<keyword evidence="2" id="KW-1185">Reference proteome</keyword>
<protein>
    <recommendedName>
        <fullName evidence="3">N6-L-threonylcarbamoyladenine synthase</fullName>
    </recommendedName>
</protein>
<dbReference type="Proteomes" id="UP000694240">
    <property type="component" value="Chromosome 8"/>
</dbReference>
<sequence>MDVSLSGILSYIETTAEEKLKHNECTPADLCYSLQEMMRTICSGRDGKLFATDDRCCIDNGTMIAYAGLLGFVKGIETPIQESTFTQWFRTDEVHAVWLVNEDSVLRDKNVAIN</sequence>
<gene>
    <name evidence="1" type="ORF">ISN45_Aa03g039630</name>
</gene>